<keyword evidence="1" id="KW-0732">Signal</keyword>
<evidence type="ECO:0000256" key="1">
    <source>
        <dbReference type="SAM" id="SignalP"/>
    </source>
</evidence>
<accession>A0ABY0TIQ8</accession>
<evidence type="ECO:0000313" key="2">
    <source>
        <dbReference type="EMBL" id="SDQ90180.1"/>
    </source>
</evidence>
<sequence length="128" mass="14312">MPLIRIKTFSAALFAAGCLLTGCAQISAPEARGNTSIPKAEQDTRTPSEHAVLAKHFEEAAKEMQAKADIQKSLLKRYEEKHYLYDRVPHDLEAHTSALIRKYEQAAKTCAEEAIYHRKKASESAELK</sequence>
<feature type="signal peptide" evidence="1">
    <location>
        <begin position="1"/>
        <end position="24"/>
    </location>
</feature>
<organism evidence="2 3">
    <name type="scientific">Nitrosospira multiformis</name>
    <dbReference type="NCBI Taxonomy" id="1231"/>
    <lineage>
        <taxon>Bacteria</taxon>
        <taxon>Pseudomonadati</taxon>
        <taxon>Pseudomonadota</taxon>
        <taxon>Betaproteobacteria</taxon>
        <taxon>Nitrosomonadales</taxon>
        <taxon>Nitrosomonadaceae</taxon>
        <taxon>Nitrosospira</taxon>
    </lineage>
</organism>
<evidence type="ECO:0008006" key="4">
    <source>
        <dbReference type="Google" id="ProtNLM"/>
    </source>
</evidence>
<keyword evidence="3" id="KW-1185">Reference proteome</keyword>
<name>A0ABY0TIQ8_9PROT</name>
<dbReference type="RefSeq" id="WP_074633473.1">
    <property type="nucleotide sequence ID" value="NZ_FNKY01000001.1"/>
</dbReference>
<dbReference type="EMBL" id="FNKY01000001">
    <property type="protein sequence ID" value="SDQ90180.1"/>
    <property type="molecule type" value="Genomic_DNA"/>
</dbReference>
<proteinExistence type="predicted"/>
<dbReference type="PROSITE" id="PS51257">
    <property type="entry name" value="PROKAR_LIPOPROTEIN"/>
    <property type="match status" value="1"/>
</dbReference>
<comment type="caution">
    <text evidence="2">The sequence shown here is derived from an EMBL/GenBank/DDBJ whole genome shotgun (WGS) entry which is preliminary data.</text>
</comment>
<dbReference type="Proteomes" id="UP000183471">
    <property type="component" value="Unassembled WGS sequence"/>
</dbReference>
<reference evidence="2 3" key="1">
    <citation type="submission" date="2016-10" db="EMBL/GenBank/DDBJ databases">
        <authorList>
            <person name="Varghese N."/>
            <person name="Submissions S."/>
        </authorList>
    </citation>
    <scope>NUCLEOTIDE SEQUENCE [LARGE SCALE GENOMIC DNA]</scope>
    <source>
        <strain evidence="2 3">Nl1</strain>
    </source>
</reference>
<feature type="chain" id="PRO_5047468027" description="Lipoprotein" evidence="1">
    <location>
        <begin position="25"/>
        <end position="128"/>
    </location>
</feature>
<protein>
    <recommendedName>
        <fullName evidence="4">Lipoprotein</fullName>
    </recommendedName>
</protein>
<gene>
    <name evidence="2" type="ORF">SAMN05216402_2751</name>
</gene>
<evidence type="ECO:0000313" key="3">
    <source>
        <dbReference type="Proteomes" id="UP000183471"/>
    </source>
</evidence>